<feature type="transmembrane region" description="Helical" evidence="1">
    <location>
        <begin position="81"/>
        <end position="96"/>
    </location>
</feature>
<gene>
    <name evidence="2" type="ORF">MST27_00685</name>
</gene>
<feature type="transmembrane region" description="Helical" evidence="1">
    <location>
        <begin position="224"/>
        <end position="241"/>
    </location>
</feature>
<feature type="transmembrane region" description="Helical" evidence="1">
    <location>
        <begin position="295"/>
        <end position="316"/>
    </location>
</feature>
<protein>
    <recommendedName>
        <fullName evidence="4">O-antigen ligase</fullName>
    </recommendedName>
</protein>
<reference evidence="2" key="1">
    <citation type="submission" date="2022-03" db="EMBL/GenBank/DDBJ databases">
        <title>Pseudomonas marianensis sp. nov., a marine bacterium isolated from deep-sea sediments of the Mariana Trench.</title>
        <authorList>
            <person name="Wei Y."/>
        </authorList>
    </citation>
    <scope>NUCLEOTIDE SEQUENCE</scope>
    <source>
        <strain evidence="2">PS1</strain>
    </source>
</reference>
<comment type="caution">
    <text evidence="2">The sequence shown here is derived from an EMBL/GenBank/DDBJ whole genome shotgun (WGS) entry which is preliminary data.</text>
</comment>
<dbReference type="EMBL" id="JALGRD010000001">
    <property type="protein sequence ID" value="MCJ0971882.1"/>
    <property type="molecule type" value="Genomic_DNA"/>
</dbReference>
<dbReference type="RefSeq" id="WP_243604082.1">
    <property type="nucleotide sequence ID" value="NZ_JALGRD010000001.1"/>
</dbReference>
<evidence type="ECO:0000313" key="3">
    <source>
        <dbReference type="Proteomes" id="UP001139682"/>
    </source>
</evidence>
<accession>A0A9X1W205</accession>
<feature type="transmembrane region" description="Helical" evidence="1">
    <location>
        <begin position="149"/>
        <end position="166"/>
    </location>
</feature>
<evidence type="ECO:0008006" key="4">
    <source>
        <dbReference type="Google" id="ProtNLM"/>
    </source>
</evidence>
<feature type="transmembrane region" description="Helical" evidence="1">
    <location>
        <begin position="108"/>
        <end position="129"/>
    </location>
</feature>
<feature type="transmembrane region" description="Helical" evidence="1">
    <location>
        <begin position="202"/>
        <end position="217"/>
    </location>
</feature>
<keyword evidence="1" id="KW-0812">Transmembrane</keyword>
<name>A0A9X1W205_9GAMM</name>
<proteinExistence type="predicted"/>
<dbReference type="PANTHER" id="PTHR37422">
    <property type="entry name" value="TEICHURONIC ACID BIOSYNTHESIS PROTEIN TUAE"/>
    <property type="match status" value="1"/>
</dbReference>
<feature type="transmembrane region" description="Helical" evidence="1">
    <location>
        <begin position="31"/>
        <end position="47"/>
    </location>
</feature>
<organism evidence="2 3">
    <name type="scientific">Stutzerimonas marianensis</name>
    <dbReference type="NCBI Taxonomy" id="2929513"/>
    <lineage>
        <taxon>Bacteria</taxon>
        <taxon>Pseudomonadati</taxon>
        <taxon>Pseudomonadota</taxon>
        <taxon>Gammaproteobacteria</taxon>
        <taxon>Pseudomonadales</taxon>
        <taxon>Pseudomonadaceae</taxon>
        <taxon>Stutzerimonas</taxon>
    </lineage>
</organism>
<keyword evidence="1" id="KW-1133">Transmembrane helix</keyword>
<sequence length="375" mass="41533">MTFRVTHWLPLAITAFCLSHALPLSSKMINNFFYAGIALPAIAHFCAQQRDTLWAMTKTLLAPLALILVISIIAAESLSDLKFTLYLFLFALSLNLRNEGKSSAEKGLLFASLVWMVILSAITLHWAILSLEAGESIRYSQILGIQANPVHVALIIATSVGFLWIFHLEPILREKSTALYAVGFLSCVALFLLTVIIFQARSALVGLALFFAFSLYIQGKRAVIMLLVIAVGITLAIALGADDVLAHRGLSYRPAIWQDAIERLLLNCSLAWGCGHDDYLFAGRFPHPHSGYISVLYQTGVVGFSAFTLFALIFFLRGVRSQSRWLPVAMVGWGALITTSNGMFTSPSHPLWIYFWLPTLMCLLEQQEDAHRLPD</sequence>
<keyword evidence="3" id="KW-1185">Reference proteome</keyword>
<dbReference type="InterPro" id="IPR051533">
    <property type="entry name" value="WaaL-like"/>
</dbReference>
<dbReference type="PANTHER" id="PTHR37422:SF13">
    <property type="entry name" value="LIPOPOLYSACCHARIDE BIOSYNTHESIS PROTEIN PA4999-RELATED"/>
    <property type="match status" value="1"/>
</dbReference>
<dbReference type="AlphaFoldDB" id="A0A9X1W205"/>
<dbReference type="Proteomes" id="UP001139682">
    <property type="component" value="Unassembled WGS sequence"/>
</dbReference>
<evidence type="ECO:0000256" key="1">
    <source>
        <dbReference type="SAM" id="Phobius"/>
    </source>
</evidence>
<keyword evidence="1" id="KW-0472">Membrane</keyword>
<evidence type="ECO:0000313" key="2">
    <source>
        <dbReference type="EMBL" id="MCJ0971882.1"/>
    </source>
</evidence>
<feature type="transmembrane region" description="Helical" evidence="1">
    <location>
        <begin position="178"/>
        <end position="196"/>
    </location>
</feature>
<feature type="transmembrane region" description="Helical" evidence="1">
    <location>
        <begin position="59"/>
        <end position="75"/>
    </location>
</feature>